<sequence>MATKTAKLAYRPVGLLASLAAGSVASAIFKQIWKRFADEDDAPDALQSEYSFGTVLLAAAIQGAIFAVVKAAIDRGGARGFEKLTGSWPGN</sequence>
<dbReference type="EMBL" id="CADCTS010000258">
    <property type="protein sequence ID" value="CAA9307082.1"/>
    <property type="molecule type" value="Genomic_DNA"/>
</dbReference>
<evidence type="ECO:0000313" key="2">
    <source>
        <dbReference type="EMBL" id="CAA9307082.1"/>
    </source>
</evidence>
<dbReference type="InterPro" id="IPR025329">
    <property type="entry name" value="DUF4235"/>
</dbReference>
<evidence type="ECO:0000256" key="1">
    <source>
        <dbReference type="SAM" id="Phobius"/>
    </source>
</evidence>
<name>A0A6J4KIN9_9ACTN</name>
<protein>
    <submittedName>
        <fullName evidence="2">Integral membrane protein</fullName>
    </submittedName>
</protein>
<proteinExistence type="predicted"/>
<dbReference type="AlphaFoldDB" id="A0A6J4KIN9"/>
<dbReference type="Pfam" id="PF14019">
    <property type="entry name" value="DUF4235"/>
    <property type="match status" value="1"/>
</dbReference>
<accession>A0A6J4KIN9</accession>
<keyword evidence="1" id="KW-0812">Transmembrane</keyword>
<feature type="transmembrane region" description="Helical" evidence="1">
    <location>
        <begin position="50"/>
        <end position="73"/>
    </location>
</feature>
<gene>
    <name evidence="2" type="ORF">AVDCRST_MAG48-1776</name>
</gene>
<keyword evidence="1" id="KW-0472">Membrane</keyword>
<reference evidence="2" key="1">
    <citation type="submission" date="2020-02" db="EMBL/GenBank/DDBJ databases">
        <authorList>
            <person name="Meier V. D."/>
        </authorList>
    </citation>
    <scope>NUCLEOTIDE SEQUENCE</scope>
    <source>
        <strain evidence="2">AVDCRST_MAG48</strain>
    </source>
</reference>
<organism evidence="2">
    <name type="scientific">uncultured Friedmanniella sp</name>
    <dbReference type="NCBI Taxonomy" id="335381"/>
    <lineage>
        <taxon>Bacteria</taxon>
        <taxon>Bacillati</taxon>
        <taxon>Actinomycetota</taxon>
        <taxon>Actinomycetes</taxon>
        <taxon>Propionibacteriales</taxon>
        <taxon>Nocardioidaceae</taxon>
        <taxon>Friedmanniella</taxon>
        <taxon>environmental samples</taxon>
    </lineage>
</organism>
<keyword evidence="1" id="KW-1133">Transmembrane helix</keyword>